<evidence type="ECO:0000313" key="2">
    <source>
        <dbReference type="EMBL" id="CAB4191421.1"/>
    </source>
</evidence>
<reference evidence="3" key="1">
    <citation type="submission" date="2020-05" db="EMBL/GenBank/DDBJ databases">
        <authorList>
            <person name="Chiriac C."/>
            <person name="Salcher M."/>
            <person name="Ghai R."/>
            <person name="Kavagutti S V."/>
        </authorList>
    </citation>
    <scope>NUCLEOTIDE SEQUENCE</scope>
</reference>
<sequence length="264" mass="29495">MAFSPPITFVTSNPILATDLTSNDDAARKYINKGVVLADLASDKFDTTEIVKGEYYNVVPDHQFTTGDVYTQNMISNDNGGNRQYYSSTMKTTLGAQWIQIGQYQIIGDTGKSIYFEQNNSDDITVGKAAKLVITGYIGVRNSQQYVYNTDYTATSTQDTKFYLLWKAEGVTDAWTKVPDTVGQILGFEEYTNTAGSTFGTCKVNDRRTIPFLYEVAIDNLFSVNRGDSPKPQTLAYRFALGVETTIDLGWVTSRFMSYEVFYA</sequence>
<protein>
    <submittedName>
        <fullName evidence="3">Uncharacterized protein</fullName>
    </submittedName>
</protein>
<name>A0A6J5SK30_9CAUD</name>
<accession>A0A6J5SK30</accession>
<proteinExistence type="predicted"/>
<dbReference type="EMBL" id="LR797429">
    <property type="protein sequence ID" value="CAB4215278.1"/>
    <property type="molecule type" value="Genomic_DNA"/>
</dbReference>
<dbReference type="EMBL" id="LR797176">
    <property type="protein sequence ID" value="CAB4191421.1"/>
    <property type="molecule type" value="Genomic_DNA"/>
</dbReference>
<evidence type="ECO:0000313" key="3">
    <source>
        <dbReference type="EMBL" id="CAB4215278.1"/>
    </source>
</evidence>
<dbReference type="EMBL" id="LR796902">
    <property type="protein sequence ID" value="CAB4173567.1"/>
    <property type="molecule type" value="Genomic_DNA"/>
</dbReference>
<gene>
    <name evidence="2" type="ORF">UFOVP1228_31</name>
    <name evidence="3" type="ORF">UFOVP1481_7</name>
    <name evidence="1" type="ORF">UFOVP956_31</name>
</gene>
<organism evidence="3">
    <name type="scientific">uncultured Caudovirales phage</name>
    <dbReference type="NCBI Taxonomy" id="2100421"/>
    <lineage>
        <taxon>Viruses</taxon>
        <taxon>Duplodnaviria</taxon>
        <taxon>Heunggongvirae</taxon>
        <taxon>Uroviricota</taxon>
        <taxon>Caudoviricetes</taxon>
        <taxon>Peduoviridae</taxon>
        <taxon>Maltschvirus</taxon>
        <taxon>Maltschvirus maltsch</taxon>
    </lineage>
</organism>
<evidence type="ECO:0000313" key="1">
    <source>
        <dbReference type="EMBL" id="CAB4173567.1"/>
    </source>
</evidence>